<dbReference type="InterPro" id="IPR029058">
    <property type="entry name" value="AB_hydrolase_fold"/>
</dbReference>
<evidence type="ECO:0000259" key="1">
    <source>
        <dbReference type="Pfam" id="PF00561"/>
    </source>
</evidence>
<dbReference type="EC" id="3.1.1.3" evidence="2"/>
<dbReference type="RefSeq" id="WP_154716705.1">
    <property type="nucleotide sequence ID" value="NZ_LT837803.1"/>
</dbReference>
<dbReference type="Pfam" id="PF00561">
    <property type="entry name" value="Abhydrolase_1"/>
    <property type="match status" value="1"/>
</dbReference>
<organism evidence="2 3">
    <name type="scientific">Sterolibacterium denitrificans</name>
    <dbReference type="NCBI Taxonomy" id="157592"/>
    <lineage>
        <taxon>Bacteria</taxon>
        <taxon>Pseudomonadati</taxon>
        <taxon>Pseudomonadota</taxon>
        <taxon>Betaproteobacteria</taxon>
        <taxon>Nitrosomonadales</taxon>
        <taxon>Sterolibacteriaceae</taxon>
        <taxon>Sterolibacterium</taxon>
    </lineage>
</organism>
<reference evidence="2" key="1">
    <citation type="submission" date="2017-03" db="EMBL/GenBank/DDBJ databases">
        <authorList>
            <consortium name="AG Boll"/>
        </authorList>
    </citation>
    <scope>NUCLEOTIDE SEQUENCE [LARGE SCALE GENOMIC DNA]</scope>
    <source>
        <strain evidence="2">Chol</strain>
    </source>
</reference>
<evidence type="ECO:0000313" key="3">
    <source>
        <dbReference type="Proteomes" id="UP000242886"/>
    </source>
</evidence>
<dbReference type="GO" id="GO:0004806">
    <property type="term" value="F:triacylglycerol lipase activity"/>
    <property type="evidence" value="ECO:0007669"/>
    <property type="project" value="UniProtKB-EC"/>
</dbReference>
<proteinExistence type="predicted"/>
<accession>A0A7Z7HR30</accession>
<gene>
    <name evidence="2" type="primary">lipA</name>
    <name evidence="2" type="ORF">SDENCHOL_20170</name>
</gene>
<sequence>MSAYRKLTAGAWLAFAFAFGIIGAVSGPSPAAAAPAAVGTPAPGYTATRYPIVLVHGMFGFDSILGGFLDYWYKIVPDLRAGGAQVYVAEVSGLNSSEERGEQLVTQILYVLAASGAEKVNLIGHSHGGPTIRYAAAVLPGKVASATTVAGLNARGQPLTGIATNFEGQPLGGVIKGAAEGLAKLIDFLSGKQNAPEDAFKSFAALSPEGMAAFNARFPDGLPPADCKVLNGPELVNGVRYYSWTGNAIFTTYVDPLDYVFGLTGTAMRFMDPADNTANDGLVSVCASRLGRQLGIYRQNHLDEINNFWGLVSPHEVSPVVIYREHANRLMKLGL</sequence>
<name>A0A7Z7HR30_9PROT</name>
<protein>
    <submittedName>
        <fullName evidence="2">Lipase</fullName>
        <ecNumber evidence="2">3.1.1.3</ecNumber>
    </submittedName>
</protein>
<dbReference type="AlphaFoldDB" id="A0A7Z7HR30"/>
<dbReference type="EMBL" id="LT837803">
    <property type="protein sequence ID" value="SMB26560.1"/>
    <property type="molecule type" value="Genomic_DNA"/>
</dbReference>
<dbReference type="InterPro" id="IPR000073">
    <property type="entry name" value="AB_hydrolase_1"/>
</dbReference>
<dbReference type="Gene3D" id="3.40.50.1820">
    <property type="entry name" value="alpha/beta hydrolase"/>
    <property type="match status" value="1"/>
</dbReference>
<evidence type="ECO:0000313" key="2">
    <source>
        <dbReference type="EMBL" id="SMB26560.1"/>
    </source>
</evidence>
<dbReference type="Proteomes" id="UP000242886">
    <property type="component" value="Chromosome SDENCHOL"/>
</dbReference>
<feature type="domain" description="AB hydrolase-1" evidence="1">
    <location>
        <begin position="50"/>
        <end position="174"/>
    </location>
</feature>
<keyword evidence="2" id="KW-0378">Hydrolase</keyword>
<dbReference type="SUPFAM" id="SSF53474">
    <property type="entry name" value="alpha/beta-Hydrolases"/>
    <property type="match status" value="1"/>
</dbReference>
<keyword evidence="3" id="KW-1185">Reference proteome</keyword>